<comment type="catalytic activity">
    <reaction evidence="1">
        <text>ATP + protein L-histidine = ADP + protein N-phospho-L-histidine.</text>
        <dbReference type="EC" id="2.7.13.3"/>
    </reaction>
</comment>
<evidence type="ECO:0000256" key="4">
    <source>
        <dbReference type="ARBA" id="ARBA00022679"/>
    </source>
</evidence>
<dbReference type="GO" id="GO:0000155">
    <property type="term" value="F:phosphorelay sensor kinase activity"/>
    <property type="evidence" value="ECO:0007669"/>
    <property type="project" value="InterPro"/>
</dbReference>
<evidence type="ECO:0000256" key="9">
    <source>
        <dbReference type="SAM" id="Coils"/>
    </source>
</evidence>
<keyword evidence="3" id="KW-0597">Phosphoprotein</keyword>
<comment type="caution">
    <text evidence="13">The sequence shown here is derived from an EMBL/GenBank/DDBJ whole genome shotgun (WGS) entry which is preliminary data.</text>
</comment>
<evidence type="ECO:0000256" key="7">
    <source>
        <dbReference type="ARBA" id="ARBA00022840"/>
    </source>
</evidence>
<dbReference type="InterPro" id="IPR003594">
    <property type="entry name" value="HATPase_dom"/>
</dbReference>
<keyword evidence="14" id="KW-1185">Reference proteome</keyword>
<dbReference type="InterPro" id="IPR017205">
    <property type="entry name" value="Sig_transdc_His_kinase_ChrS"/>
</dbReference>
<evidence type="ECO:0000313" key="13">
    <source>
        <dbReference type="EMBL" id="TGO06185.1"/>
    </source>
</evidence>
<evidence type="ECO:0000256" key="3">
    <source>
        <dbReference type="ARBA" id="ARBA00022553"/>
    </source>
</evidence>
<keyword evidence="8" id="KW-0902">Two-component regulatory system</keyword>
<keyword evidence="9" id="KW-0175">Coiled coil</keyword>
<dbReference type="Pfam" id="PF07730">
    <property type="entry name" value="HisKA_3"/>
    <property type="match status" value="1"/>
</dbReference>
<evidence type="ECO:0000259" key="11">
    <source>
        <dbReference type="Pfam" id="PF02518"/>
    </source>
</evidence>
<dbReference type="InterPro" id="IPR011712">
    <property type="entry name" value="Sig_transdc_His_kin_sub3_dim/P"/>
</dbReference>
<dbReference type="OrthoDB" id="144293at2"/>
<dbReference type="InterPro" id="IPR036890">
    <property type="entry name" value="HATPase_C_sf"/>
</dbReference>
<dbReference type="SUPFAM" id="SSF55874">
    <property type="entry name" value="ATPase domain of HSP90 chaperone/DNA topoisomerase II/histidine kinase"/>
    <property type="match status" value="1"/>
</dbReference>
<dbReference type="Pfam" id="PF02518">
    <property type="entry name" value="HATPase_c"/>
    <property type="match status" value="1"/>
</dbReference>
<dbReference type="EC" id="2.7.13.3" evidence="2"/>
<protein>
    <recommendedName>
        <fullName evidence="2">histidine kinase</fullName>
        <ecNumber evidence="2">2.7.13.3</ecNumber>
    </recommendedName>
</protein>
<feature type="transmembrane region" description="Helical" evidence="10">
    <location>
        <begin position="107"/>
        <end position="124"/>
    </location>
</feature>
<dbReference type="Gene3D" id="3.30.565.10">
    <property type="entry name" value="Histidine kinase-like ATPase, C-terminal domain"/>
    <property type="match status" value="1"/>
</dbReference>
<dbReference type="PANTHER" id="PTHR24421">
    <property type="entry name" value="NITRATE/NITRITE SENSOR PROTEIN NARX-RELATED"/>
    <property type="match status" value="1"/>
</dbReference>
<evidence type="ECO:0000313" key="14">
    <source>
        <dbReference type="Proteomes" id="UP000297318"/>
    </source>
</evidence>
<dbReference type="Proteomes" id="UP000297318">
    <property type="component" value="Unassembled WGS sequence"/>
</dbReference>
<feature type="domain" description="Signal transduction histidine kinase subgroup 3 dimerisation and phosphoacceptor" evidence="12">
    <location>
        <begin position="186"/>
        <end position="253"/>
    </location>
</feature>
<evidence type="ECO:0000259" key="12">
    <source>
        <dbReference type="Pfam" id="PF07730"/>
    </source>
</evidence>
<evidence type="ECO:0000256" key="2">
    <source>
        <dbReference type="ARBA" id="ARBA00012438"/>
    </source>
</evidence>
<evidence type="ECO:0000256" key="8">
    <source>
        <dbReference type="ARBA" id="ARBA00023012"/>
    </source>
</evidence>
<dbReference type="GO" id="GO:0046983">
    <property type="term" value="F:protein dimerization activity"/>
    <property type="evidence" value="ECO:0007669"/>
    <property type="project" value="InterPro"/>
</dbReference>
<keyword evidence="10" id="KW-1133">Transmembrane helix</keyword>
<keyword evidence="4" id="KW-0808">Transferase</keyword>
<keyword evidence="10" id="KW-0472">Membrane</keyword>
<name>A0A4Z1E2F3_9MICO</name>
<dbReference type="GO" id="GO:0005524">
    <property type="term" value="F:ATP binding"/>
    <property type="evidence" value="ECO:0007669"/>
    <property type="project" value="UniProtKB-KW"/>
</dbReference>
<feature type="transmembrane region" description="Helical" evidence="10">
    <location>
        <begin position="130"/>
        <end position="150"/>
    </location>
</feature>
<dbReference type="Gene3D" id="1.20.5.1930">
    <property type="match status" value="1"/>
</dbReference>
<sequence>MIASSRWWTIGTVAAVAVIGVLVVIDRDPDGGGGVAFAVAALVALGVAHVAWGYRAIEAEGTCSAHAYGVVVLTLVGLACAASPTSAFIQIAAYPLLWRLSTGFRSGLLRTVALGVAVAVGTGLGPGSWLNGAVTGVVSAGFSIAMGAWFSSVYRYANERAALVEELQQTQEEVRALERAAGVDGERARVARELHDTVTQSLTGLVMVVQRTQREHAATTATAATSADLALIADLAAGALAESRALVAEYAPTAALADALARVTAGFERETGLAVVLDATPSALPREHEVVVLRTVQEALANVRKHAHASRAWVTVADGEGGVALEVGDDGVGPAAAPGTSTGYGLSGLDDRLALVGGWVSFGPREPRGSVLRAFVPTGSVPTTSPGGHA</sequence>
<dbReference type="CDD" id="cd16917">
    <property type="entry name" value="HATPase_UhpB-NarQ-NarX-like"/>
    <property type="match status" value="1"/>
</dbReference>
<dbReference type="GO" id="GO:0016020">
    <property type="term" value="C:membrane"/>
    <property type="evidence" value="ECO:0007669"/>
    <property type="project" value="InterPro"/>
</dbReference>
<dbReference type="EMBL" id="RHPJ01000001">
    <property type="protein sequence ID" value="TGO06185.1"/>
    <property type="molecule type" value="Genomic_DNA"/>
</dbReference>
<proteinExistence type="predicted"/>
<feature type="transmembrane region" description="Helical" evidence="10">
    <location>
        <begin position="32"/>
        <end position="54"/>
    </location>
</feature>
<keyword evidence="5" id="KW-0547">Nucleotide-binding</keyword>
<feature type="transmembrane region" description="Helical" evidence="10">
    <location>
        <begin position="66"/>
        <end position="95"/>
    </location>
</feature>
<accession>A0A4Z1E2F3</accession>
<gene>
    <name evidence="13" type="ORF">SERN_0377</name>
</gene>
<keyword evidence="6 13" id="KW-0418">Kinase</keyword>
<evidence type="ECO:0000256" key="5">
    <source>
        <dbReference type="ARBA" id="ARBA00022741"/>
    </source>
</evidence>
<reference evidence="13 14" key="1">
    <citation type="submission" date="2018-11" db="EMBL/GenBank/DDBJ databases">
        <title>Complete genome sequencing of the Actinobacteria Serinibacter sp. K3-2.</title>
        <authorList>
            <person name="Rakitin A.L."/>
            <person name="Beletsky A.V."/>
            <person name="Mardanov A.V."/>
            <person name="Ravin N.V."/>
            <person name="Gromova A.S."/>
            <person name="Filippova S.N."/>
            <person name="Gal'Chenko V.F."/>
        </authorList>
    </citation>
    <scope>NUCLEOTIDE SEQUENCE [LARGE SCALE GENOMIC DNA]</scope>
    <source>
        <strain evidence="13 14">K3-2</strain>
    </source>
</reference>
<dbReference type="PANTHER" id="PTHR24421:SF10">
    <property type="entry name" value="NITRATE_NITRITE SENSOR PROTEIN NARQ"/>
    <property type="match status" value="1"/>
</dbReference>
<keyword evidence="7" id="KW-0067">ATP-binding</keyword>
<dbReference type="PIRSF" id="PIRSF037434">
    <property type="entry name" value="STHK_ChrS"/>
    <property type="match status" value="1"/>
</dbReference>
<evidence type="ECO:0000256" key="1">
    <source>
        <dbReference type="ARBA" id="ARBA00000085"/>
    </source>
</evidence>
<feature type="transmembrane region" description="Helical" evidence="10">
    <location>
        <begin position="6"/>
        <end position="25"/>
    </location>
</feature>
<keyword evidence="10" id="KW-0812">Transmembrane</keyword>
<evidence type="ECO:0000256" key="10">
    <source>
        <dbReference type="SAM" id="Phobius"/>
    </source>
</evidence>
<dbReference type="InterPro" id="IPR050482">
    <property type="entry name" value="Sensor_HK_TwoCompSys"/>
</dbReference>
<dbReference type="RefSeq" id="WP_135848426.1">
    <property type="nucleotide sequence ID" value="NZ_RHPJ01000001.1"/>
</dbReference>
<feature type="coiled-coil region" evidence="9">
    <location>
        <begin position="153"/>
        <end position="180"/>
    </location>
</feature>
<dbReference type="AlphaFoldDB" id="A0A4Z1E2F3"/>
<evidence type="ECO:0000256" key="6">
    <source>
        <dbReference type="ARBA" id="ARBA00022777"/>
    </source>
</evidence>
<organism evidence="13 14">
    <name type="scientific">Serinibacter arcticus</name>
    <dbReference type="NCBI Taxonomy" id="1655435"/>
    <lineage>
        <taxon>Bacteria</taxon>
        <taxon>Bacillati</taxon>
        <taxon>Actinomycetota</taxon>
        <taxon>Actinomycetes</taxon>
        <taxon>Micrococcales</taxon>
        <taxon>Beutenbergiaceae</taxon>
        <taxon>Serinibacter</taxon>
    </lineage>
</organism>
<feature type="domain" description="Histidine kinase/HSP90-like ATPase" evidence="11">
    <location>
        <begin position="292"/>
        <end position="378"/>
    </location>
</feature>